<feature type="transmembrane region" description="Helical" evidence="1">
    <location>
        <begin position="117"/>
        <end position="141"/>
    </location>
</feature>
<feature type="transmembrane region" description="Helical" evidence="1">
    <location>
        <begin position="242"/>
        <end position="263"/>
    </location>
</feature>
<feature type="transmembrane region" description="Helical" evidence="1">
    <location>
        <begin position="352"/>
        <end position="373"/>
    </location>
</feature>
<feature type="transmembrane region" description="Helical" evidence="1">
    <location>
        <begin position="32"/>
        <end position="55"/>
    </location>
</feature>
<sequence length="522" mass="57933">MKKVIRLVNVQIWAMLANMLSVGDLKKKKVNVIYAGIVLFTVVLGGTLCYYAYFVGSILKAYNSIEVLPSLFMAFACIMVLFTTLYKVKGTLFGFKDFDLLMSMPVSNGKIVASRIMLLYVLNFVFVFITMGAVTVVYGILARPGLIFYLFNFLAVFLLPLIPIIIASVLGTILSFISIRLKYSNIIYIVLVFLLVLVWMFLPFSIDTNEALAEASKAMADRINTIYPLAGLYSKAVTQGNIMSMIIFAAVSILAFMLFTWGIGKIFVKLNTEVMTGSYKAAYKLGELNISSPLMALYKKEFKRYFASPVYVLNTGFGMALLLILTVCLPFIDMRDLMGDVQLAVSLKEFVPLIILFCMATTCTTMASVSMEGKNLWILKSIPVSAKTIFASKILVNLTLLSPSVLASVIIGIILKFSFIDELLVLLLVVSFALFVPAFGLVINLSFPNLTWTNETVVVKQSTASVISIFSCIGLVAVFYGLIKFTDNFYTGALLFICLIWILNIIIYKVLTEKGVNKFIKL</sequence>
<feature type="transmembrane region" description="Helical" evidence="1">
    <location>
        <begin position="394"/>
        <end position="417"/>
    </location>
</feature>
<dbReference type="EMBL" id="CVTD020000023">
    <property type="protein sequence ID" value="CRZ35163.1"/>
    <property type="molecule type" value="Genomic_DNA"/>
</dbReference>
<organism evidence="2 3">
    <name type="scientific">Herbinix hemicellulosilytica</name>
    <dbReference type="NCBI Taxonomy" id="1564487"/>
    <lineage>
        <taxon>Bacteria</taxon>
        <taxon>Bacillati</taxon>
        <taxon>Bacillota</taxon>
        <taxon>Clostridia</taxon>
        <taxon>Lachnospirales</taxon>
        <taxon>Lachnospiraceae</taxon>
        <taxon>Herbinix</taxon>
    </lineage>
</organism>
<evidence type="ECO:0000256" key="1">
    <source>
        <dbReference type="SAM" id="Phobius"/>
    </source>
</evidence>
<keyword evidence="1" id="KW-0812">Transmembrane</keyword>
<evidence type="ECO:0000313" key="3">
    <source>
        <dbReference type="Proteomes" id="UP000236497"/>
    </source>
</evidence>
<feature type="transmembrane region" description="Helical" evidence="1">
    <location>
        <begin position="464"/>
        <end position="483"/>
    </location>
</feature>
<keyword evidence="1" id="KW-1133">Transmembrane helix</keyword>
<feature type="transmembrane region" description="Helical" evidence="1">
    <location>
        <begin position="67"/>
        <end position="86"/>
    </location>
</feature>
<keyword evidence="3" id="KW-1185">Reference proteome</keyword>
<feature type="transmembrane region" description="Helical" evidence="1">
    <location>
        <begin position="423"/>
        <end position="443"/>
    </location>
</feature>
<feature type="transmembrane region" description="Helical" evidence="1">
    <location>
        <begin position="147"/>
        <end position="174"/>
    </location>
</feature>
<evidence type="ECO:0000313" key="2">
    <source>
        <dbReference type="EMBL" id="CRZ35163.1"/>
    </source>
</evidence>
<feature type="transmembrane region" description="Helical" evidence="1">
    <location>
        <begin position="489"/>
        <end position="511"/>
    </location>
</feature>
<proteinExistence type="predicted"/>
<name>A0A0H5SXS9_HERHM</name>
<dbReference type="AlphaFoldDB" id="A0A0H5SXS9"/>
<feature type="transmembrane region" description="Helical" evidence="1">
    <location>
        <begin position="310"/>
        <end position="332"/>
    </location>
</feature>
<reference evidence="2 3" key="1">
    <citation type="submission" date="2015-06" db="EMBL/GenBank/DDBJ databases">
        <authorList>
            <person name="Wibberg Daniel"/>
        </authorList>
    </citation>
    <scope>NUCLEOTIDE SEQUENCE [LARGE SCALE GENOMIC DNA]</scope>
    <source>
        <strain evidence="2 3">T3/55T</strain>
    </source>
</reference>
<keyword evidence="1" id="KW-0472">Membrane</keyword>
<accession>A0A0H5SXS9</accession>
<feature type="transmembrane region" description="Helical" evidence="1">
    <location>
        <begin position="186"/>
        <end position="206"/>
    </location>
</feature>
<dbReference type="OrthoDB" id="138672at2"/>
<dbReference type="RefSeq" id="WP_103203256.1">
    <property type="nucleotide sequence ID" value="NZ_CVTD020000023.1"/>
</dbReference>
<dbReference type="Proteomes" id="UP000236497">
    <property type="component" value="Unassembled WGS sequence"/>
</dbReference>
<protein>
    <submittedName>
        <fullName evidence="2">Putative membrane protein</fullName>
    </submittedName>
</protein>
<gene>
    <name evidence="2" type="ORF">HHT355_1965</name>
</gene>